<evidence type="ECO:0000313" key="4">
    <source>
        <dbReference type="EMBL" id="RFU53179.1"/>
    </source>
</evidence>
<evidence type="ECO:0000313" key="6">
    <source>
        <dbReference type="Proteomes" id="UP000262901"/>
    </source>
</evidence>
<dbReference type="RefSeq" id="WP_116878129.1">
    <property type="nucleotide sequence ID" value="NZ_CP031733.1"/>
</dbReference>
<reference evidence="4 6" key="2">
    <citation type="submission" date="2018-08" db="EMBL/GenBank/DDBJ databases">
        <title>Draft genome of Streptococcus sp. nov. Z1.</title>
        <authorList>
            <person name="Tian Z."/>
        </authorList>
    </citation>
    <scope>NUCLEOTIDE SEQUENCE [LARGE SCALE GENOMIC DNA]</scope>
    <source>
        <strain evidence="4">Z1</strain>
        <strain evidence="6">Z1(2018)</strain>
    </source>
</reference>
<evidence type="ECO:0000313" key="7">
    <source>
        <dbReference type="Proteomes" id="UP000264056"/>
    </source>
</evidence>
<reference evidence="2" key="4">
    <citation type="journal article" date="2019" name="Int. J. Syst. Evol. Microbiol.">
        <title>Streptococcus chenjunshii sp. nov. isolated from feces of Tibetan antelopes.</title>
        <authorList>
            <person name="Tian Z."/>
            <person name="Lu S."/>
            <person name="Jin D."/>
            <person name="Yang J."/>
            <person name="Pu J."/>
            <person name="Lai X.H."/>
            <person name="Bai X.N."/>
            <person name="Wu X.M."/>
            <person name="Li J."/>
            <person name="Wang S."/>
            <person name="Xu J."/>
        </authorList>
    </citation>
    <scope>NUCLEOTIDE SEQUENCE</scope>
    <source>
        <strain evidence="2">Z15</strain>
    </source>
</reference>
<dbReference type="EMBL" id="QVQZ01000010">
    <property type="protein sequence ID" value="RFU53179.1"/>
    <property type="molecule type" value="Genomic_DNA"/>
</dbReference>
<keyword evidence="1" id="KW-0812">Transmembrane</keyword>
<dbReference type="PIRSF" id="PIRSF037259">
    <property type="entry name" value="EcsB_ABC"/>
    <property type="match status" value="1"/>
</dbReference>
<organism evidence="4 6">
    <name type="scientific">Streptococcus chenjunshii</name>
    <dbReference type="NCBI Taxonomy" id="2173853"/>
    <lineage>
        <taxon>Bacteria</taxon>
        <taxon>Bacillati</taxon>
        <taxon>Bacillota</taxon>
        <taxon>Bacilli</taxon>
        <taxon>Lactobacillales</taxon>
        <taxon>Streptococcaceae</taxon>
        <taxon>Streptococcus</taxon>
    </lineage>
</organism>
<feature type="transmembrane region" description="Helical" evidence="1">
    <location>
        <begin position="21"/>
        <end position="43"/>
    </location>
</feature>
<reference evidence="3 7" key="1">
    <citation type="submission" date="2018-08" db="EMBL/GenBank/DDBJ databases">
        <title>Draft genome of Streptococcus sp .nov. Z2.</title>
        <authorList>
            <person name="Tian Z."/>
        </authorList>
    </citation>
    <scope>NUCLEOTIDE SEQUENCE [LARGE SCALE GENOMIC DNA]</scope>
    <source>
        <strain evidence="3 7">Z2</strain>
    </source>
</reference>
<gene>
    <name evidence="2" type="ORF">DDV21_010430</name>
    <name evidence="3" type="ORF">DDV22_05070</name>
    <name evidence="4" type="ORF">DDV23_05580</name>
</gene>
<reference evidence="5" key="3">
    <citation type="submission" date="2018-08" db="EMBL/GenBank/DDBJ databases">
        <title>Streptococcus chenjunshii sp. nov., isolated from stools sample of the Tibetan antelope in the Qinghai-Tibet plateau, China.</title>
        <authorList>
            <person name="Tian Z."/>
        </authorList>
    </citation>
    <scope>NUCLEOTIDE SEQUENCE [LARGE SCALE GENOMIC DNA]</scope>
    <source>
        <strain evidence="5">Z15</strain>
    </source>
</reference>
<keyword evidence="1" id="KW-0472">Membrane</keyword>
<feature type="transmembrane region" description="Helical" evidence="1">
    <location>
        <begin position="105"/>
        <end position="124"/>
    </location>
</feature>
<evidence type="ECO:0000313" key="2">
    <source>
        <dbReference type="EMBL" id="AXQ79461.1"/>
    </source>
</evidence>
<dbReference type="Pfam" id="PF05975">
    <property type="entry name" value="EcsB"/>
    <property type="match status" value="2"/>
</dbReference>
<evidence type="ECO:0000313" key="3">
    <source>
        <dbReference type="EMBL" id="RFU51081.1"/>
    </source>
</evidence>
<evidence type="ECO:0000256" key="1">
    <source>
        <dbReference type="SAM" id="Phobius"/>
    </source>
</evidence>
<dbReference type="InterPro" id="IPR010288">
    <property type="entry name" value="EcsB_ABC"/>
</dbReference>
<dbReference type="OrthoDB" id="2447941at2"/>
<name>A0A372KLL7_9STRE</name>
<feature type="transmembrane region" description="Helical" evidence="1">
    <location>
        <begin position="316"/>
        <end position="336"/>
    </location>
</feature>
<dbReference type="EMBL" id="QVQY01000010">
    <property type="protein sequence ID" value="RFU51081.1"/>
    <property type="molecule type" value="Genomic_DNA"/>
</dbReference>
<dbReference type="Proteomes" id="UP000246115">
    <property type="component" value="Chromosome"/>
</dbReference>
<dbReference type="GO" id="GO:0016020">
    <property type="term" value="C:membrane"/>
    <property type="evidence" value="ECO:0007669"/>
    <property type="project" value="InterPro"/>
</dbReference>
<feature type="transmembrane region" description="Helical" evidence="1">
    <location>
        <begin position="130"/>
        <end position="147"/>
    </location>
</feature>
<feature type="transmembrane region" description="Helical" evidence="1">
    <location>
        <begin position="55"/>
        <end position="78"/>
    </location>
</feature>
<accession>A0A346NEL6</accession>
<dbReference type="EMBL" id="CP031733">
    <property type="protein sequence ID" value="AXQ79461.1"/>
    <property type="molecule type" value="Genomic_DNA"/>
</dbReference>
<dbReference type="Proteomes" id="UP000264056">
    <property type="component" value="Unassembled WGS sequence"/>
</dbReference>
<dbReference type="KEGG" id="schj:DDV21_010430"/>
<feature type="transmembrane region" description="Helical" evidence="1">
    <location>
        <begin position="255"/>
        <end position="276"/>
    </location>
</feature>
<sequence>MFQVLKKRRRLFLSRLQKYARYVFNDHFVLVLLFLLGFLLVQYRNVLTDFPDRPVFLLAGIGAVLLIVLNLGSIASYLEPADKQFLLAKETELKAWLLQAQKRSFMAWFFLQTFLILLLMPVFFKLGLSLWHSGLLLFFLAVLKWFIIQHKAGIFWTAEGRLKWDSAIEYEQKRQQSILKFFALFTSVKGLSVSVKRRSYLDRLMVFLKKDALSLWENLYWRAFLRSSDYLSLALRLLVLSLLSLIFIDNPLLAAGLALVFNYLLLFQLLALYHHFDYNYFTLLFPADQELKARNLRQFLRRIAYSMLAAELIFTFSWQGAGLLTAVMLVLTEFYLPYKIRRMID</sequence>
<keyword evidence="7" id="KW-1185">Reference proteome</keyword>
<protein>
    <submittedName>
        <fullName evidence="4">Multidrug ABC transporter permease</fullName>
    </submittedName>
</protein>
<dbReference type="AlphaFoldDB" id="A0A372KLL7"/>
<proteinExistence type="predicted"/>
<evidence type="ECO:0000313" key="5">
    <source>
        <dbReference type="Proteomes" id="UP000246115"/>
    </source>
</evidence>
<accession>A0A372KLL7</accession>
<dbReference type="Proteomes" id="UP000262901">
    <property type="component" value="Unassembled WGS sequence"/>
</dbReference>
<keyword evidence="1" id="KW-1133">Transmembrane helix</keyword>
<feature type="transmembrane region" description="Helical" evidence="1">
    <location>
        <begin position="230"/>
        <end position="248"/>
    </location>
</feature>